<dbReference type="AlphaFoldDB" id="A0A915JB57"/>
<protein>
    <submittedName>
        <fullName evidence="3">Uncharacterized protein</fullName>
    </submittedName>
</protein>
<keyword evidence="1" id="KW-1133">Transmembrane helix</keyword>
<dbReference type="Proteomes" id="UP000887565">
    <property type="component" value="Unplaced"/>
</dbReference>
<keyword evidence="1" id="KW-0812">Transmembrane</keyword>
<evidence type="ECO:0000313" key="2">
    <source>
        <dbReference type="Proteomes" id="UP000887565"/>
    </source>
</evidence>
<proteinExistence type="predicted"/>
<dbReference type="WBParaSite" id="nRc.2.0.1.t22891-RA">
    <property type="protein sequence ID" value="nRc.2.0.1.t22891-RA"/>
    <property type="gene ID" value="nRc.2.0.1.g22891"/>
</dbReference>
<name>A0A915JB57_ROMCU</name>
<keyword evidence="1" id="KW-0472">Membrane</keyword>
<evidence type="ECO:0000256" key="1">
    <source>
        <dbReference type="SAM" id="Phobius"/>
    </source>
</evidence>
<accession>A0A915JB57</accession>
<feature type="transmembrane region" description="Helical" evidence="1">
    <location>
        <begin position="31"/>
        <end position="51"/>
    </location>
</feature>
<keyword evidence="2" id="KW-1185">Reference proteome</keyword>
<evidence type="ECO:0000313" key="3">
    <source>
        <dbReference type="WBParaSite" id="nRc.2.0.1.t22891-RA"/>
    </source>
</evidence>
<sequence length="233" mass="27395">MTTYSQVFTAFDKVVLVRSYFAEPFSPATSASMVFVMGLIAIILHIIFVCIEKQWKGAYNVEEITENINALYFMMWREAIATFKLAEKQAPGNFYCPPHFSNSDIESQTVPPGWYPWIERKVKMLKRKKNYNKDGEPIKDWDLCDILVAWEFGRQIEMKQGKWPKGVLQFSNNIQEQVVDLRDHYQKKINQEIVPIVKELYMKKPIVYFLWTHSAQEWKAWIPGFTSGMWSTI</sequence>
<organism evidence="2 3">
    <name type="scientific">Romanomermis culicivorax</name>
    <name type="common">Nematode worm</name>
    <dbReference type="NCBI Taxonomy" id="13658"/>
    <lineage>
        <taxon>Eukaryota</taxon>
        <taxon>Metazoa</taxon>
        <taxon>Ecdysozoa</taxon>
        <taxon>Nematoda</taxon>
        <taxon>Enoplea</taxon>
        <taxon>Dorylaimia</taxon>
        <taxon>Mermithida</taxon>
        <taxon>Mermithoidea</taxon>
        <taxon>Mermithidae</taxon>
        <taxon>Romanomermis</taxon>
    </lineage>
</organism>
<reference evidence="3" key="1">
    <citation type="submission" date="2022-11" db="UniProtKB">
        <authorList>
            <consortium name="WormBaseParasite"/>
        </authorList>
    </citation>
    <scope>IDENTIFICATION</scope>
</reference>